<protein>
    <submittedName>
        <fullName evidence="1">Uncharacterized protein</fullName>
    </submittedName>
</protein>
<dbReference type="EMBL" id="JABEZX010349758">
    <property type="protein sequence ID" value="MBA0576483.1"/>
    <property type="molecule type" value="Genomic_DNA"/>
</dbReference>
<evidence type="ECO:0000313" key="2">
    <source>
        <dbReference type="Proteomes" id="UP000593572"/>
    </source>
</evidence>
<comment type="caution">
    <text evidence="1">The sequence shown here is derived from an EMBL/GenBank/DDBJ whole genome shotgun (WGS) entry which is preliminary data.</text>
</comment>
<dbReference type="Gene3D" id="1.10.287.610">
    <property type="entry name" value="Helix hairpin bin"/>
    <property type="match status" value="1"/>
</dbReference>
<keyword evidence="2" id="KW-1185">Reference proteome</keyword>
<gene>
    <name evidence="1" type="ORF">Golob_023863</name>
</gene>
<sequence>MGGLNRLPKRDATMLKKQLSRLQTYL</sequence>
<dbReference type="Proteomes" id="UP000593572">
    <property type="component" value="Unassembled WGS sequence"/>
</dbReference>
<evidence type="ECO:0000313" key="1">
    <source>
        <dbReference type="EMBL" id="MBA0576483.1"/>
    </source>
</evidence>
<dbReference type="AlphaFoldDB" id="A0A7J8NI10"/>
<name>A0A7J8NI10_9ROSI</name>
<accession>A0A7J8NI10</accession>
<feature type="non-terminal residue" evidence="1">
    <location>
        <position position="26"/>
    </location>
</feature>
<organism evidence="1 2">
    <name type="scientific">Gossypium lobatum</name>
    <dbReference type="NCBI Taxonomy" id="34289"/>
    <lineage>
        <taxon>Eukaryota</taxon>
        <taxon>Viridiplantae</taxon>
        <taxon>Streptophyta</taxon>
        <taxon>Embryophyta</taxon>
        <taxon>Tracheophyta</taxon>
        <taxon>Spermatophyta</taxon>
        <taxon>Magnoliopsida</taxon>
        <taxon>eudicotyledons</taxon>
        <taxon>Gunneridae</taxon>
        <taxon>Pentapetalae</taxon>
        <taxon>rosids</taxon>
        <taxon>malvids</taxon>
        <taxon>Malvales</taxon>
        <taxon>Malvaceae</taxon>
        <taxon>Malvoideae</taxon>
        <taxon>Gossypium</taxon>
    </lineage>
</organism>
<reference evidence="1 2" key="1">
    <citation type="journal article" date="2019" name="Genome Biol. Evol.">
        <title>Insights into the evolution of the New World diploid cottons (Gossypium, subgenus Houzingenia) based on genome sequencing.</title>
        <authorList>
            <person name="Grover C.E."/>
            <person name="Arick M.A. 2nd"/>
            <person name="Thrash A."/>
            <person name="Conover J.L."/>
            <person name="Sanders W.S."/>
            <person name="Peterson D.G."/>
            <person name="Frelichowski J.E."/>
            <person name="Scheffler J.A."/>
            <person name="Scheffler B.E."/>
            <person name="Wendel J.F."/>
        </authorList>
    </citation>
    <scope>NUCLEOTIDE SEQUENCE [LARGE SCALE GENOMIC DNA]</scope>
    <source>
        <strain evidence="1">157</strain>
        <tissue evidence="1">Leaf</tissue>
    </source>
</reference>
<proteinExistence type="predicted"/>